<evidence type="ECO:0000256" key="3">
    <source>
        <dbReference type="ARBA" id="ARBA00005329"/>
    </source>
</evidence>
<dbReference type="SUPFAM" id="SSF56634">
    <property type="entry name" value="Heme-dependent catalase-like"/>
    <property type="match status" value="1"/>
</dbReference>
<evidence type="ECO:0000256" key="9">
    <source>
        <dbReference type="ARBA" id="ARBA00023002"/>
    </source>
</evidence>
<protein>
    <recommendedName>
        <fullName evidence="5 15">Catalase</fullName>
        <ecNumber evidence="4 15">1.11.1.6</ecNumber>
    </recommendedName>
</protein>
<organism evidence="18 19">
    <name type="scientific">Listeria monocytogenes serotype 4a (strain M7)</name>
    <dbReference type="NCBI Taxonomy" id="1030009"/>
    <lineage>
        <taxon>Bacteria</taxon>
        <taxon>Bacillati</taxon>
        <taxon>Bacillota</taxon>
        <taxon>Bacilli</taxon>
        <taxon>Bacillales</taxon>
        <taxon>Listeriaceae</taxon>
        <taxon>Listeria</taxon>
    </lineage>
</organism>
<comment type="cofactor">
    <cofactor evidence="1 14">
        <name>heme</name>
        <dbReference type="ChEBI" id="CHEBI:30413"/>
    </cofactor>
</comment>
<dbReference type="KEGG" id="lmq:LMM7_2905"/>
<dbReference type="Proteomes" id="UP000000486">
    <property type="component" value="Chromosome"/>
</dbReference>
<dbReference type="FunFam" id="2.40.180.10:FF:000002">
    <property type="entry name" value="Catalase"/>
    <property type="match status" value="1"/>
</dbReference>
<keyword evidence="9 15" id="KW-0560">Oxidoreductase</keyword>
<evidence type="ECO:0000256" key="11">
    <source>
        <dbReference type="ARBA" id="ARBA00023324"/>
    </source>
</evidence>
<comment type="similarity">
    <text evidence="3 15">Belongs to the catalase family.</text>
</comment>
<dbReference type="RefSeq" id="WP_012582281.1">
    <property type="nucleotide sequence ID" value="NC_017537.1"/>
</dbReference>
<dbReference type="PANTHER" id="PTHR11465">
    <property type="entry name" value="CATALASE"/>
    <property type="match status" value="1"/>
</dbReference>
<dbReference type="GO" id="GO:0046872">
    <property type="term" value="F:metal ion binding"/>
    <property type="evidence" value="ECO:0007669"/>
    <property type="project" value="UniProtKB-KW"/>
</dbReference>
<evidence type="ECO:0000256" key="7">
    <source>
        <dbReference type="ARBA" id="ARBA00022617"/>
    </source>
</evidence>
<dbReference type="InterPro" id="IPR018028">
    <property type="entry name" value="Catalase"/>
</dbReference>
<gene>
    <name evidence="18" type="primary">kat</name>
    <name evidence="18" type="ordered locus">LMM7_2905</name>
</gene>
<keyword evidence="8 14" id="KW-0479">Metal-binding</keyword>
<dbReference type="InterPro" id="IPR024711">
    <property type="entry name" value="Catalase_clade1/3"/>
</dbReference>
<dbReference type="PROSITE" id="PS51402">
    <property type="entry name" value="CATALASE_3"/>
    <property type="match status" value="1"/>
</dbReference>
<sequence>MTDRKNLTTNQGVPVGDNQNSMTAGRKGPTLIEDYVLIEKLAHFDRERVPERVVHARGAGAHGKFVTKKSMKKYTMAKFLQEEGTETEVFARFSTVIHGQHSPETLRDPRGFSVKFYTEEGNYDFVGNNLPVFFIRDAIKFPDVIHSLKPDPRTNIQDGNRYWDFFSLTPEATTMITYLFSDEGTPASYREIRGSSVHAFKWINEEGKTVYVKLRWVPKAGIVNLSTEQASQIQAKEFNHASRDLYEAIENGDYPEWDLYVQVLDPKDLDNFDFNPLDATKDWFEDVFPYEHVGTMTLDRNPDNIFAETESVGFNPGVLVRGMLPSEDRLLQGRLFSYSDTQRHRVGPNYLQLPINSPKAPVANNQRDGHMPFKQQTSSINYEPNSYDTEPKENPAFIEPEQEIRGDVAGRLIAEKPNNFGHAKEVWDRYSDAERAALVKNIVDDWSAVREDIKIRNLRNFYQVDPEFASRVAAGTGVNLEEHVADLK</sequence>
<evidence type="ECO:0000313" key="18">
    <source>
        <dbReference type="EMBL" id="AEH93910.1"/>
    </source>
</evidence>
<dbReference type="GO" id="GO:0042542">
    <property type="term" value="P:response to hydrogen peroxide"/>
    <property type="evidence" value="ECO:0007669"/>
    <property type="project" value="TreeGrafter"/>
</dbReference>
<keyword evidence="10 14" id="KW-0408">Iron</keyword>
<proteinExistence type="inferred from homology"/>
<keyword evidence="6 15" id="KW-0575">Peroxidase</keyword>
<evidence type="ECO:0000256" key="6">
    <source>
        <dbReference type="ARBA" id="ARBA00022559"/>
    </source>
</evidence>
<evidence type="ECO:0000256" key="15">
    <source>
        <dbReference type="RuleBase" id="RU000498"/>
    </source>
</evidence>
<keyword evidence="7 14" id="KW-0349">Heme</keyword>
<dbReference type="EMBL" id="CP002816">
    <property type="protein sequence ID" value="AEH93910.1"/>
    <property type="molecule type" value="Genomic_DNA"/>
</dbReference>
<comment type="catalytic activity">
    <reaction evidence="12 15">
        <text>2 H2O2 = O2 + 2 H2O</text>
        <dbReference type="Rhea" id="RHEA:20309"/>
        <dbReference type="ChEBI" id="CHEBI:15377"/>
        <dbReference type="ChEBI" id="CHEBI:15379"/>
        <dbReference type="ChEBI" id="CHEBI:16240"/>
        <dbReference type="EC" id="1.11.1.6"/>
    </reaction>
</comment>
<dbReference type="GO" id="GO:0004096">
    <property type="term" value="F:catalase activity"/>
    <property type="evidence" value="ECO:0007669"/>
    <property type="project" value="UniProtKB-EC"/>
</dbReference>
<dbReference type="PRINTS" id="PR00067">
    <property type="entry name" value="CATALASE"/>
</dbReference>
<feature type="region of interest" description="Disordered" evidence="16">
    <location>
        <begin position="1"/>
        <end position="26"/>
    </location>
</feature>
<dbReference type="InterPro" id="IPR020835">
    <property type="entry name" value="Catalase_sf"/>
</dbReference>
<dbReference type="PIRSF" id="PIRSF038928">
    <property type="entry name" value="Catalase_clade1-3"/>
    <property type="match status" value="1"/>
</dbReference>
<evidence type="ECO:0000256" key="14">
    <source>
        <dbReference type="PIRSR" id="PIRSR038928-2"/>
    </source>
</evidence>
<evidence type="ECO:0000256" key="1">
    <source>
        <dbReference type="ARBA" id="ARBA00001971"/>
    </source>
</evidence>
<evidence type="ECO:0000259" key="17">
    <source>
        <dbReference type="SMART" id="SM01060"/>
    </source>
</evidence>
<name>A0A0E0V0Z7_LISMM</name>
<dbReference type="CDD" id="cd08154">
    <property type="entry name" value="catalase_clade_1"/>
    <property type="match status" value="1"/>
</dbReference>
<reference evidence="18 19" key="1">
    <citation type="journal article" date="2011" name="J. Bacteriol.">
        <title>Genome sequence of the nonpathogenic Listeria monocytogenes serovar 4a strain M7.</title>
        <authorList>
            <person name="Chen J."/>
            <person name="Xia Y."/>
            <person name="Cheng C."/>
            <person name="Fang C."/>
            <person name="Shan Y."/>
            <person name="Jin G."/>
            <person name="Fang W."/>
        </authorList>
    </citation>
    <scope>NUCLEOTIDE SEQUENCE [LARGE SCALE GENOMIC DNA]</scope>
    <source>
        <strain evidence="18 19">M7</strain>
    </source>
</reference>
<dbReference type="PROSITE" id="PS00438">
    <property type="entry name" value="CATALASE_2"/>
    <property type="match status" value="1"/>
</dbReference>
<dbReference type="Pfam" id="PF06628">
    <property type="entry name" value="Catalase-rel"/>
    <property type="match status" value="1"/>
</dbReference>
<dbReference type="PATRIC" id="fig|1030009.3.peg.2894"/>
<evidence type="ECO:0000256" key="2">
    <source>
        <dbReference type="ARBA" id="ARBA00002974"/>
    </source>
</evidence>
<dbReference type="InterPro" id="IPR011614">
    <property type="entry name" value="Catalase_core"/>
</dbReference>
<evidence type="ECO:0000256" key="8">
    <source>
        <dbReference type="ARBA" id="ARBA00022723"/>
    </source>
</evidence>
<dbReference type="Pfam" id="PF00199">
    <property type="entry name" value="Catalase"/>
    <property type="match status" value="1"/>
</dbReference>
<dbReference type="EC" id="1.11.1.6" evidence="4 15"/>
<feature type="active site" evidence="13">
    <location>
        <position position="55"/>
    </location>
</feature>
<dbReference type="Gene3D" id="2.40.180.10">
    <property type="entry name" value="Catalase core domain"/>
    <property type="match status" value="1"/>
</dbReference>
<dbReference type="InterPro" id="IPR024708">
    <property type="entry name" value="Catalase_AS"/>
</dbReference>
<feature type="compositionally biased region" description="Polar residues" evidence="16">
    <location>
        <begin position="7"/>
        <end position="23"/>
    </location>
</feature>
<evidence type="ECO:0000256" key="10">
    <source>
        <dbReference type="ARBA" id="ARBA00023004"/>
    </source>
</evidence>
<accession>A0A0E0V0Z7</accession>
<feature type="domain" description="Catalase core" evidence="17">
    <location>
        <begin position="8"/>
        <end position="391"/>
    </location>
</feature>
<evidence type="ECO:0000256" key="13">
    <source>
        <dbReference type="PIRSR" id="PIRSR038928-1"/>
    </source>
</evidence>
<evidence type="ECO:0000313" key="19">
    <source>
        <dbReference type="Proteomes" id="UP000000486"/>
    </source>
</evidence>
<dbReference type="InterPro" id="IPR002226">
    <property type="entry name" value="Catalase_haem_BS"/>
</dbReference>
<feature type="binding site" description="axial binding residue" evidence="14">
    <location>
        <position position="338"/>
    </location>
    <ligand>
        <name>heme</name>
        <dbReference type="ChEBI" id="CHEBI:30413"/>
    </ligand>
    <ligandPart>
        <name>Fe</name>
        <dbReference type="ChEBI" id="CHEBI:18248"/>
    </ligandPart>
</feature>
<comment type="function">
    <text evidence="2">Decomposes hydrogen peroxide into water and oxygen; serves to protect cells from the toxic effects of hydrogen peroxide.</text>
</comment>
<feature type="active site" evidence="13">
    <location>
        <position position="128"/>
    </location>
</feature>
<evidence type="ECO:0000256" key="4">
    <source>
        <dbReference type="ARBA" id="ARBA00012314"/>
    </source>
</evidence>
<dbReference type="PROSITE" id="PS00437">
    <property type="entry name" value="CATALASE_1"/>
    <property type="match status" value="1"/>
</dbReference>
<dbReference type="SMART" id="SM01060">
    <property type="entry name" value="Catalase"/>
    <property type="match status" value="1"/>
</dbReference>
<keyword evidence="11 15" id="KW-0376">Hydrogen peroxide</keyword>
<dbReference type="InterPro" id="IPR010582">
    <property type="entry name" value="Catalase_immune_responsive"/>
</dbReference>
<evidence type="ECO:0000256" key="12">
    <source>
        <dbReference type="ARBA" id="ARBA00049254"/>
    </source>
</evidence>
<dbReference type="PANTHER" id="PTHR11465:SF23">
    <property type="entry name" value="CATALASE-2"/>
    <property type="match status" value="1"/>
</dbReference>
<evidence type="ECO:0000256" key="5">
    <source>
        <dbReference type="ARBA" id="ARBA00014132"/>
    </source>
</evidence>
<dbReference type="GO" id="GO:0020037">
    <property type="term" value="F:heme binding"/>
    <property type="evidence" value="ECO:0007669"/>
    <property type="project" value="InterPro"/>
</dbReference>
<evidence type="ECO:0000256" key="16">
    <source>
        <dbReference type="SAM" id="MobiDB-lite"/>
    </source>
</evidence>
<dbReference type="GO" id="GO:0042744">
    <property type="term" value="P:hydrogen peroxide catabolic process"/>
    <property type="evidence" value="ECO:0007669"/>
    <property type="project" value="UniProtKB-KW"/>
</dbReference>
<dbReference type="HOGENOM" id="CLU_010645_4_0_9"/>
<dbReference type="GO" id="GO:0005737">
    <property type="term" value="C:cytoplasm"/>
    <property type="evidence" value="ECO:0007669"/>
    <property type="project" value="TreeGrafter"/>
</dbReference>
<dbReference type="AlphaFoldDB" id="A0A0E0V0Z7"/>